<organism evidence="2 3">
    <name type="scientific">Caenorhabditis briggsae</name>
    <dbReference type="NCBI Taxonomy" id="6238"/>
    <lineage>
        <taxon>Eukaryota</taxon>
        <taxon>Metazoa</taxon>
        <taxon>Ecdysozoa</taxon>
        <taxon>Nematoda</taxon>
        <taxon>Chromadorea</taxon>
        <taxon>Rhabditida</taxon>
        <taxon>Rhabditina</taxon>
        <taxon>Rhabditomorpha</taxon>
        <taxon>Rhabditoidea</taxon>
        <taxon>Rhabditidae</taxon>
        <taxon>Peloderinae</taxon>
        <taxon>Caenorhabditis</taxon>
    </lineage>
</organism>
<dbReference type="SUPFAM" id="SSF82199">
    <property type="entry name" value="SET domain"/>
    <property type="match status" value="1"/>
</dbReference>
<evidence type="ECO:0000313" key="2">
    <source>
        <dbReference type="EMBL" id="ULT84148.1"/>
    </source>
</evidence>
<reference evidence="2 3" key="1">
    <citation type="submission" date="2022-05" db="EMBL/GenBank/DDBJ databases">
        <title>Chromosome-level reference genomes for two strains of Caenorhabditis briggsae: an improved platform for comparative genomics.</title>
        <authorList>
            <person name="Stevens L."/>
            <person name="Andersen E.C."/>
        </authorList>
    </citation>
    <scope>NUCLEOTIDE SEQUENCE [LARGE SCALE GENOMIC DNA]</scope>
    <source>
        <strain evidence="2">QX1410_ONT</strain>
        <tissue evidence="2">Whole-organism</tissue>
    </source>
</reference>
<protein>
    <submittedName>
        <fullName evidence="2">Uncharacterized protein</fullName>
    </submittedName>
</protein>
<feature type="region of interest" description="Disordered" evidence="1">
    <location>
        <begin position="1"/>
        <end position="23"/>
    </location>
</feature>
<sequence>MVAAQISVMSKKAKNGKELEPTKPNVEIKETRGKGKGLYGTKFMEAGSFAILFTTDHTSEEEKMRRFEMYGSKMIPTYFLDSGNHTVFMYFYNWKN</sequence>
<dbReference type="Gene3D" id="2.170.270.10">
    <property type="entry name" value="SET domain"/>
    <property type="match status" value="1"/>
</dbReference>
<dbReference type="EMBL" id="CP090896">
    <property type="protein sequence ID" value="ULT84148.1"/>
    <property type="molecule type" value="Genomic_DNA"/>
</dbReference>
<accession>A0AAE8ZXF3</accession>
<dbReference type="InterPro" id="IPR046341">
    <property type="entry name" value="SET_dom_sf"/>
</dbReference>
<dbReference type="AlphaFoldDB" id="A0AAE8ZXF3"/>
<dbReference type="Proteomes" id="UP000827892">
    <property type="component" value="Chromosome X"/>
</dbReference>
<gene>
    <name evidence="2" type="ORF">L3Y34_013055</name>
</gene>
<proteinExistence type="predicted"/>
<evidence type="ECO:0000313" key="3">
    <source>
        <dbReference type="Proteomes" id="UP000827892"/>
    </source>
</evidence>
<evidence type="ECO:0000256" key="1">
    <source>
        <dbReference type="SAM" id="MobiDB-lite"/>
    </source>
</evidence>
<name>A0AAE8ZXF3_CAEBR</name>